<dbReference type="InterPro" id="IPR017972">
    <property type="entry name" value="Cyt_P450_CS"/>
</dbReference>
<dbReference type="GO" id="GO:0005506">
    <property type="term" value="F:iron ion binding"/>
    <property type="evidence" value="ECO:0007669"/>
    <property type="project" value="InterPro"/>
</dbReference>
<dbReference type="GO" id="GO:0016020">
    <property type="term" value="C:membrane"/>
    <property type="evidence" value="ECO:0007669"/>
    <property type="project" value="UniProtKB-SubCell"/>
</dbReference>
<dbReference type="GO" id="GO:0004497">
    <property type="term" value="F:monooxygenase activity"/>
    <property type="evidence" value="ECO:0007669"/>
    <property type="project" value="UniProtKB-KW"/>
</dbReference>
<dbReference type="EMBL" id="AUSU01003818">
    <property type="protein sequence ID" value="EPS66184.1"/>
    <property type="molecule type" value="Genomic_DNA"/>
</dbReference>
<reference evidence="10 11" key="1">
    <citation type="journal article" date="2013" name="BMC Genomics">
        <title>The miniature genome of a carnivorous plant Genlisea aurea contains a low number of genes and short non-coding sequences.</title>
        <authorList>
            <person name="Leushkin E.V."/>
            <person name="Sutormin R.A."/>
            <person name="Nabieva E.R."/>
            <person name="Penin A.A."/>
            <person name="Kondrashov A.S."/>
            <person name="Logacheva M.D."/>
        </authorList>
    </citation>
    <scope>NUCLEOTIDE SEQUENCE [LARGE SCALE GENOMIC DNA]</scope>
</reference>
<evidence type="ECO:0008006" key="12">
    <source>
        <dbReference type="Google" id="ProtNLM"/>
    </source>
</evidence>
<keyword evidence="11" id="KW-1185">Reference proteome</keyword>
<organism evidence="10 11">
    <name type="scientific">Genlisea aurea</name>
    <dbReference type="NCBI Taxonomy" id="192259"/>
    <lineage>
        <taxon>Eukaryota</taxon>
        <taxon>Viridiplantae</taxon>
        <taxon>Streptophyta</taxon>
        <taxon>Embryophyta</taxon>
        <taxon>Tracheophyta</taxon>
        <taxon>Spermatophyta</taxon>
        <taxon>Magnoliopsida</taxon>
        <taxon>eudicotyledons</taxon>
        <taxon>Gunneridae</taxon>
        <taxon>Pentapetalae</taxon>
        <taxon>asterids</taxon>
        <taxon>lamiids</taxon>
        <taxon>Lamiales</taxon>
        <taxon>Lentibulariaceae</taxon>
        <taxon>Genlisea</taxon>
    </lineage>
</organism>
<keyword evidence="3 8" id="KW-0349">Heme</keyword>
<comment type="similarity">
    <text evidence="2 9">Belongs to the cytochrome P450 family.</text>
</comment>
<evidence type="ECO:0000313" key="10">
    <source>
        <dbReference type="EMBL" id="EPS66184.1"/>
    </source>
</evidence>
<dbReference type="GO" id="GO:0016705">
    <property type="term" value="F:oxidoreductase activity, acting on paired donors, with incorporation or reduction of molecular oxygen"/>
    <property type="evidence" value="ECO:0007669"/>
    <property type="project" value="InterPro"/>
</dbReference>
<keyword evidence="4 8" id="KW-0479">Metal-binding</keyword>
<dbReference type="Proteomes" id="UP000015453">
    <property type="component" value="Unassembled WGS sequence"/>
</dbReference>
<dbReference type="OrthoDB" id="2789670at2759"/>
<accession>S8CGT1</accession>
<evidence type="ECO:0000256" key="4">
    <source>
        <dbReference type="ARBA" id="ARBA00022723"/>
    </source>
</evidence>
<dbReference type="InterPro" id="IPR002401">
    <property type="entry name" value="Cyt_P450_E_grp-I"/>
</dbReference>
<dbReference type="PRINTS" id="PR00385">
    <property type="entry name" value="P450"/>
</dbReference>
<evidence type="ECO:0000256" key="8">
    <source>
        <dbReference type="PIRSR" id="PIRSR602401-1"/>
    </source>
</evidence>
<comment type="caution">
    <text evidence="10">The sequence shown here is derived from an EMBL/GenBank/DDBJ whole genome shotgun (WGS) entry which is preliminary data.</text>
</comment>
<comment type="subcellular location">
    <subcellularLocation>
        <location evidence="1">Membrane</location>
        <topology evidence="1">Single-pass membrane protein</topology>
    </subcellularLocation>
</comment>
<proteinExistence type="inferred from homology"/>
<dbReference type="PRINTS" id="PR00463">
    <property type="entry name" value="EP450I"/>
</dbReference>
<keyword evidence="6 8" id="KW-0408">Iron</keyword>
<dbReference type="Gene3D" id="1.10.630.10">
    <property type="entry name" value="Cytochrome P450"/>
    <property type="match status" value="1"/>
</dbReference>
<dbReference type="InterPro" id="IPR036396">
    <property type="entry name" value="Cyt_P450_sf"/>
</dbReference>
<evidence type="ECO:0000256" key="5">
    <source>
        <dbReference type="ARBA" id="ARBA00023002"/>
    </source>
</evidence>
<dbReference type="AlphaFoldDB" id="S8CGT1"/>
<evidence type="ECO:0000256" key="6">
    <source>
        <dbReference type="ARBA" id="ARBA00023004"/>
    </source>
</evidence>
<keyword evidence="7 9" id="KW-0503">Monooxygenase</keyword>
<dbReference type="InterPro" id="IPR001128">
    <property type="entry name" value="Cyt_P450"/>
</dbReference>
<dbReference type="Pfam" id="PF00067">
    <property type="entry name" value="p450"/>
    <property type="match status" value="1"/>
</dbReference>
<comment type="cofactor">
    <cofactor evidence="8">
        <name>heme</name>
        <dbReference type="ChEBI" id="CHEBI:30413"/>
    </cofactor>
</comment>
<evidence type="ECO:0000256" key="9">
    <source>
        <dbReference type="RuleBase" id="RU000461"/>
    </source>
</evidence>
<evidence type="ECO:0000256" key="7">
    <source>
        <dbReference type="ARBA" id="ARBA00023033"/>
    </source>
</evidence>
<name>S8CGT1_9LAMI</name>
<gene>
    <name evidence="10" type="ORF">M569_08596</name>
</gene>
<evidence type="ECO:0000256" key="3">
    <source>
        <dbReference type="ARBA" id="ARBA00022617"/>
    </source>
</evidence>
<dbReference type="PANTHER" id="PTHR47950:SF44">
    <property type="entry name" value="CYTOCHROME P450, FAMILY 76, SUBFAMILY C, POLYPEPTIDE 5-RELATED"/>
    <property type="match status" value="1"/>
</dbReference>
<evidence type="ECO:0000256" key="2">
    <source>
        <dbReference type="ARBA" id="ARBA00010617"/>
    </source>
</evidence>
<feature type="binding site" description="axial binding residue" evidence="8">
    <location>
        <position position="532"/>
    </location>
    <ligand>
        <name>heme</name>
        <dbReference type="ChEBI" id="CHEBI:30413"/>
    </ligand>
    <ligandPart>
        <name>Fe</name>
        <dbReference type="ChEBI" id="CHEBI:18248"/>
    </ligandPart>
</feature>
<sequence>MATSLAVAAKHGCWYSYLISPEAAASPPPAALPIYLGRKSSRGVRSITTARSGGLRHADVTSSSESIGSGGDHGYLSVSFPSSLGSRAKLDPNGTLLFSALVAAFLAVFAVNLRKSDKDGVEKLPPGPKGLPILGDLLSIGNRPYESLAKMANKYGPLMTVNFGMVKIVVVSSSEMAEEMLLKHDEALSGRPALEAVVAEEDYLLSMAWSSGQSSIWKKLRKITNTELFTPRRLDSFQSIREETMRKMINKVDESMQQGESGVQLARLVFNSILSILSNTLFSRDMFDDTTEELKDLIKNLIELVSKPNVADYIPFLKPFDPQGISARLKVLYKRIKSVLEDIITKRVESRRGGSSARKGDFLDLLLDYSEEHGSGELSDRNIRVLLMDLIMGGTHTTTVLIEWTMAELLRNPPALAELKRQLSLVSPPGKLLTEKETFQVPYLLAIVKETLRLHPVAPFLMPHLAEEGVVIDGYTIPKGTQVLINAWNMFRDPRHWEDPSTFKPERFMEQDIALQGKDFRYIPFGFGRRVCPGSNLAVRVVFLLVANLVHSFEWEAGGEVDMTDGFGMTLYKLRPLVVKPLTRYVAQPAAGVGV</sequence>
<protein>
    <recommendedName>
        <fullName evidence="12">Cytochrome P450</fullName>
    </recommendedName>
</protein>
<dbReference type="SUPFAM" id="SSF48264">
    <property type="entry name" value="Cytochrome P450"/>
    <property type="match status" value="1"/>
</dbReference>
<dbReference type="PROSITE" id="PS00086">
    <property type="entry name" value="CYTOCHROME_P450"/>
    <property type="match status" value="1"/>
</dbReference>
<keyword evidence="5 9" id="KW-0560">Oxidoreductase</keyword>
<evidence type="ECO:0000313" key="11">
    <source>
        <dbReference type="Proteomes" id="UP000015453"/>
    </source>
</evidence>
<dbReference type="PANTHER" id="PTHR47950">
    <property type="entry name" value="CYTOCHROME P450, FAMILY 76, SUBFAMILY C, POLYPEPTIDE 5-RELATED"/>
    <property type="match status" value="1"/>
</dbReference>
<dbReference type="GO" id="GO:0020037">
    <property type="term" value="F:heme binding"/>
    <property type="evidence" value="ECO:0007669"/>
    <property type="project" value="InterPro"/>
</dbReference>
<evidence type="ECO:0000256" key="1">
    <source>
        <dbReference type="ARBA" id="ARBA00004167"/>
    </source>
</evidence>